<reference evidence="1 2" key="1">
    <citation type="submission" date="2020-01" db="EMBL/GenBank/DDBJ databases">
        <authorList>
            <person name="Gupta K D."/>
        </authorList>
    </citation>
    <scope>NUCLEOTIDE SEQUENCE [LARGE SCALE GENOMIC DNA]</scope>
</reference>
<organism evidence="1 2">
    <name type="scientific">Cyclocybe aegerita</name>
    <name type="common">Black poplar mushroom</name>
    <name type="synonym">Agrocybe aegerita</name>
    <dbReference type="NCBI Taxonomy" id="1973307"/>
    <lineage>
        <taxon>Eukaryota</taxon>
        <taxon>Fungi</taxon>
        <taxon>Dikarya</taxon>
        <taxon>Basidiomycota</taxon>
        <taxon>Agaricomycotina</taxon>
        <taxon>Agaricomycetes</taxon>
        <taxon>Agaricomycetidae</taxon>
        <taxon>Agaricales</taxon>
        <taxon>Agaricineae</taxon>
        <taxon>Bolbitiaceae</taxon>
        <taxon>Cyclocybe</taxon>
    </lineage>
</organism>
<sequence length="160" mass="18177">MSGKEHPWREIYVNKQLCHELLWLANHLKSAPPIFMLNSIDWPLNTADYILFTNSCLYGMAFWSPAHNIGFQCAIDTSEHPIFYWEAYTVVSAFSWIVYFCCLAPRAGGATHYAITGVPSHIIHAMGCWKSDTFEIYICQHPALLTVLLFSSTTQDNSPV</sequence>
<dbReference type="Proteomes" id="UP000467700">
    <property type="component" value="Unassembled WGS sequence"/>
</dbReference>
<accession>A0A8S0WQ31</accession>
<keyword evidence="2" id="KW-1185">Reference proteome</keyword>
<dbReference type="AlphaFoldDB" id="A0A8S0WQ31"/>
<proteinExistence type="predicted"/>
<evidence type="ECO:0000313" key="1">
    <source>
        <dbReference type="EMBL" id="CAA7267957.1"/>
    </source>
</evidence>
<dbReference type="OrthoDB" id="3249498at2759"/>
<comment type="caution">
    <text evidence="1">The sequence shown here is derived from an EMBL/GenBank/DDBJ whole genome shotgun (WGS) entry which is preliminary data.</text>
</comment>
<evidence type="ECO:0000313" key="2">
    <source>
        <dbReference type="Proteomes" id="UP000467700"/>
    </source>
</evidence>
<dbReference type="EMBL" id="CACVBS010000064">
    <property type="protein sequence ID" value="CAA7267957.1"/>
    <property type="molecule type" value="Genomic_DNA"/>
</dbReference>
<protein>
    <submittedName>
        <fullName evidence="1">Uncharacterized protein</fullName>
    </submittedName>
</protein>
<gene>
    <name evidence="1" type="ORF">AAE3_LOCUS10201</name>
</gene>
<name>A0A8S0WQ31_CYCAE</name>